<dbReference type="NCBIfam" id="TIGR00756">
    <property type="entry name" value="PPR"/>
    <property type="match status" value="4"/>
</dbReference>
<proteinExistence type="evidence at transcript level"/>
<organism evidence="3">
    <name type="scientific">Salvia miltiorrhiza</name>
    <name type="common">Chinese sage</name>
    <dbReference type="NCBI Taxonomy" id="226208"/>
    <lineage>
        <taxon>Eukaryota</taxon>
        <taxon>Viridiplantae</taxon>
        <taxon>Streptophyta</taxon>
        <taxon>Embryophyta</taxon>
        <taxon>Tracheophyta</taxon>
        <taxon>Spermatophyta</taxon>
        <taxon>Magnoliopsida</taxon>
        <taxon>eudicotyledons</taxon>
        <taxon>Gunneridae</taxon>
        <taxon>Pentapetalae</taxon>
        <taxon>asterids</taxon>
        <taxon>lamiids</taxon>
        <taxon>Lamiales</taxon>
        <taxon>Lamiaceae</taxon>
        <taxon>Nepetoideae</taxon>
        <taxon>Mentheae</taxon>
        <taxon>Salviinae</taxon>
        <taxon>Salvia</taxon>
        <taxon>Salvia incertae sedis</taxon>
    </lineage>
</organism>
<dbReference type="InterPro" id="IPR002885">
    <property type="entry name" value="PPR_rpt"/>
</dbReference>
<dbReference type="AlphaFoldDB" id="A0A678WG96"/>
<dbReference type="PANTHER" id="PTHR47926:SF533">
    <property type="entry name" value="DYW DOMAIN-CONTAINING PROTEIN"/>
    <property type="match status" value="1"/>
</dbReference>
<evidence type="ECO:0000256" key="2">
    <source>
        <dbReference type="PROSITE-ProRule" id="PRU00708"/>
    </source>
</evidence>
<sequence length="532" mass="59359">MRPPKSLAPIFTAARFHTYTFPTVDLNHKINECVRSGNVSGARKLFDDYPHSRNAVSWNSLINGCIKAGHFAEAQKLFDDMPHRDVVSWNTLLSGFRDAQSPEKARHHFLRMMGSDRRPDELTFAVLMSAFLNSEFDVLIPQLHGLVIRLGLDLNIYLGSALMRGYVGLGDRKGFCRVFDEIVVKDVVPCNVLILGYIEFGLMSEAKKAFDLMPKRNAFSWSIMINGFMKNKMLSEAKEVFDSLCEKDVVSWTAMIRGCAQCEKFVEALDMFLVMLSSGIRPNHYTFSSVFDACAGCSSLVMGSQAHACLLKLGIPFDVVLGSSLVDMYAKCGDIVAAFCVFESMPEEFGAGTRSLEASKARLARRALEEFERWCERVHPDQISFINVLSACVHGGKVREAEEIFYSMQAKYGLEAEMEHYSCMVDLYGRAGELEKAEELIKRMPFEPDVVVWGALLGACGLHSCLELGEFAAMGISKVEQDHPAVYSILSKIYGENGARSGVFQLDKMIGKWQGRKQKAGSWIHSNLGLLT</sequence>
<dbReference type="EMBL" id="MH004979">
    <property type="protein sequence ID" value="AYM00979.1"/>
    <property type="molecule type" value="mRNA"/>
</dbReference>
<reference evidence="3" key="1">
    <citation type="journal article" date="2018" name="Molecules">
        <title>The Pentatricopeptide Repeat Gene Family in Salvia miltiorrhiza: Genome-Wide Characterization and Expression Analysis.</title>
        <authorList>
            <person name="Li H."/>
            <person name="Li C."/>
            <person name="Deng Y."/>
            <person name="Jiang X."/>
            <person name="Lu S."/>
        </authorList>
    </citation>
    <scope>NUCLEOTIDE SEQUENCE</scope>
</reference>
<dbReference type="PANTHER" id="PTHR47926">
    <property type="entry name" value="PENTATRICOPEPTIDE REPEAT-CONTAINING PROTEIN"/>
    <property type="match status" value="1"/>
</dbReference>
<dbReference type="InterPro" id="IPR046960">
    <property type="entry name" value="PPR_At4g14850-like_plant"/>
</dbReference>
<evidence type="ECO:0000313" key="3">
    <source>
        <dbReference type="EMBL" id="AYM00979.1"/>
    </source>
</evidence>
<dbReference type="Pfam" id="PF13041">
    <property type="entry name" value="PPR_2"/>
    <property type="match status" value="2"/>
</dbReference>
<feature type="repeat" description="PPR" evidence="2">
    <location>
        <begin position="54"/>
        <end position="88"/>
    </location>
</feature>
<dbReference type="GO" id="GO:0099402">
    <property type="term" value="P:plant organ development"/>
    <property type="evidence" value="ECO:0007669"/>
    <property type="project" value="UniProtKB-ARBA"/>
</dbReference>
<dbReference type="FunFam" id="1.25.40.10:FF:000158">
    <property type="entry name" value="pentatricopeptide repeat-containing protein At2g33680"/>
    <property type="match status" value="1"/>
</dbReference>
<evidence type="ECO:0000256" key="1">
    <source>
        <dbReference type="ARBA" id="ARBA00022737"/>
    </source>
</evidence>
<keyword evidence="1" id="KW-0677">Repeat</keyword>
<feature type="repeat" description="PPR" evidence="2">
    <location>
        <begin position="248"/>
        <end position="282"/>
    </location>
</feature>
<dbReference type="PROSITE" id="PS51375">
    <property type="entry name" value="PPR"/>
    <property type="match status" value="3"/>
</dbReference>
<name>A0A678WG96_SALMI</name>
<protein>
    <submittedName>
        <fullName evidence="3">Pentatricopeptide repeat protein</fullName>
    </submittedName>
</protein>
<dbReference type="Gene3D" id="1.25.40.10">
    <property type="entry name" value="Tetratricopeptide repeat domain"/>
    <property type="match status" value="4"/>
</dbReference>
<reference evidence="3" key="2">
    <citation type="submission" date="2018-02" db="EMBL/GenBank/DDBJ databases">
        <authorList>
            <person name="Li H.Q."/>
            <person name="Lu S.F."/>
        </authorList>
    </citation>
    <scope>NUCLEOTIDE SEQUENCE</scope>
</reference>
<dbReference type="InterPro" id="IPR011990">
    <property type="entry name" value="TPR-like_helical_dom_sf"/>
</dbReference>
<dbReference type="Pfam" id="PF01535">
    <property type="entry name" value="PPR"/>
    <property type="match status" value="5"/>
</dbReference>
<dbReference type="GO" id="GO:0009451">
    <property type="term" value="P:RNA modification"/>
    <property type="evidence" value="ECO:0007669"/>
    <property type="project" value="InterPro"/>
</dbReference>
<dbReference type="GO" id="GO:0003723">
    <property type="term" value="F:RNA binding"/>
    <property type="evidence" value="ECO:0007669"/>
    <property type="project" value="InterPro"/>
</dbReference>
<feature type="repeat" description="PPR" evidence="2">
    <location>
        <begin position="217"/>
        <end position="247"/>
    </location>
</feature>
<accession>A0A678WG96</accession>